<evidence type="ECO:0000313" key="3">
    <source>
        <dbReference type="Proteomes" id="UP000186817"/>
    </source>
</evidence>
<protein>
    <submittedName>
        <fullName evidence="2">Uncharacterized protein</fullName>
    </submittedName>
</protein>
<organism evidence="2 3">
    <name type="scientific">Symbiodinium microadriaticum</name>
    <name type="common">Dinoflagellate</name>
    <name type="synonym">Zooxanthella microadriatica</name>
    <dbReference type="NCBI Taxonomy" id="2951"/>
    <lineage>
        <taxon>Eukaryota</taxon>
        <taxon>Sar</taxon>
        <taxon>Alveolata</taxon>
        <taxon>Dinophyceae</taxon>
        <taxon>Suessiales</taxon>
        <taxon>Symbiodiniaceae</taxon>
        <taxon>Symbiodinium</taxon>
    </lineage>
</organism>
<sequence length="918" mass="100511">MLRLSLACALLPLAAALRERREVVLEAGVSQSRSVLTSIRRALAPLPALPEVGDEESDGEPVLTLDDAEEAKRQAWRLTQGLFNSTRQRCSTDHSWKQIPDLHAICKEEDSHVLLKLLRKAADSPQVAKWLCTAVASVGTKNASLVLPEQCAKKGRLFLNATAALVDSGSKTTWEPVAMFFLACVQLAGELLPLPPPLGPLVSAAADYLMQRLSEKAEKELDDLEAKMDELASRRVSEELFRLGSARARAADEQIKDMSLLDGLWSKSLASPSAAADPHLSELVQTVSRVTSFNRWAIIEQDLATSAEILRPSETVPLMERGKYAELLRTHLQMYLLVLARMYRSAEDTGQAGEMHKALSSKARRMANLLLPDLLLMTLVSEPGRGGLQHLHELFKSPLLMDSTQTALREGCGELANEDNYEFEYLAACALLPLQSKKGYAAPLPAPLTAGDAMMYFFFTAETEDTEVILGLSPKCKPGQHLLSYRRFTQMTQFNLYAETTVRSACGQVPHVHLIPNSRFTTPGLCTDHATLFMEHVVAVVTSLTFESTNSRPGALMESTCQLAYAHSPHPYRLPGYGAGNATFIEAQNSPARVVAHGNHLFRAALLSSGEIRVRVFKRTGELAYSTMLPKSKCRNMNGCESLQFPRIFVKQNHLFVLANGAVKKAPLRFVRQGLKIGCGSECSWLSMEGFHIALPRELHIQQEIALTDANDFTIQNGRLYTVSYASGKPLWSQVSVFSSLTMQTLSQRTLALGREPAWQQASSLLVHHGHLIIASAFQLHLVSAVADSLAPIKTIGFGDTEQAERIPELLGCNSGVALVAWTSVADDADTKIRLQPMDPATQMPPRWLEEVTGPGVGLRTRPRPALGFGQIFYAKGEEVVSLDLGLGAETKVDLLPGSQAVSMHPWGDGVFVLIARS</sequence>
<feature type="chain" id="PRO_5013090645" evidence="1">
    <location>
        <begin position="17"/>
        <end position="918"/>
    </location>
</feature>
<dbReference type="Proteomes" id="UP000186817">
    <property type="component" value="Unassembled WGS sequence"/>
</dbReference>
<feature type="signal peptide" evidence="1">
    <location>
        <begin position="1"/>
        <end position="16"/>
    </location>
</feature>
<dbReference type="OrthoDB" id="423967at2759"/>
<evidence type="ECO:0000256" key="1">
    <source>
        <dbReference type="SAM" id="SignalP"/>
    </source>
</evidence>
<reference evidence="2 3" key="1">
    <citation type="submission" date="2016-02" db="EMBL/GenBank/DDBJ databases">
        <title>Genome analysis of coral dinoflagellate symbionts highlights evolutionary adaptations to a symbiotic lifestyle.</title>
        <authorList>
            <person name="Aranda M."/>
            <person name="Li Y."/>
            <person name="Liew Y.J."/>
            <person name="Baumgarten S."/>
            <person name="Simakov O."/>
            <person name="Wilson M."/>
            <person name="Piel J."/>
            <person name="Ashoor H."/>
            <person name="Bougouffa S."/>
            <person name="Bajic V.B."/>
            <person name="Ryu T."/>
            <person name="Ravasi T."/>
            <person name="Bayer T."/>
            <person name="Micklem G."/>
            <person name="Kim H."/>
            <person name="Bhak J."/>
            <person name="Lajeunesse T.C."/>
            <person name="Voolstra C.R."/>
        </authorList>
    </citation>
    <scope>NUCLEOTIDE SEQUENCE [LARGE SCALE GENOMIC DNA]</scope>
    <source>
        <strain evidence="2 3">CCMP2467</strain>
    </source>
</reference>
<accession>A0A1Q9EA07</accession>
<dbReference type="EMBL" id="LSRX01000215">
    <property type="protein sequence ID" value="OLQ04242.1"/>
    <property type="molecule type" value="Genomic_DNA"/>
</dbReference>
<keyword evidence="1" id="KW-0732">Signal</keyword>
<proteinExistence type="predicted"/>
<keyword evidence="3" id="KW-1185">Reference proteome</keyword>
<evidence type="ECO:0000313" key="2">
    <source>
        <dbReference type="EMBL" id="OLQ04242.1"/>
    </source>
</evidence>
<name>A0A1Q9EA07_SYMMI</name>
<gene>
    <name evidence="2" type="ORF">AK812_SmicGene12719</name>
</gene>
<dbReference type="AlphaFoldDB" id="A0A1Q9EA07"/>
<comment type="caution">
    <text evidence="2">The sequence shown here is derived from an EMBL/GenBank/DDBJ whole genome shotgun (WGS) entry which is preliminary data.</text>
</comment>